<name>A0ABW9VQ88_9BURK</name>
<evidence type="ECO:0000313" key="2">
    <source>
        <dbReference type="EMBL" id="MYM40583.1"/>
    </source>
</evidence>
<evidence type="ECO:0000256" key="1">
    <source>
        <dbReference type="SAM" id="MobiDB-lite"/>
    </source>
</evidence>
<comment type="caution">
    <text evidence="2">The sequence shown here is derived from an EMBL/GenBank/DDBJ whole genome shotgun (WGS) entry which is preliminary data.</text>
</comment>
<gene>
    <name evidence="2" type="ORF">GTP27_14750</name>
</gene>
<evidence type="ECO:0000313" key="3">
    <source>
        <dbReference type="Proteomes" id="UP000478090"/>
    </source>
</evidence>
<dbReference type="EMBL" id="WWCM01000010">
    <property type="protein sequence ID" value="MYM40583.1"/>
    <property type="molecule type" value="Genomic_DNA"/>
</dbReference>
<reference evidence="2 3" key="1">
    <citation type="submission" date="2019-12" db="EMBL/GenBank/DDBJ databases">
        <title>Novel species isolated from a subtropical stream in China.</title>
        <authorList>
            <person name="Lu H."/>
        </authorList>
    </citation>
    <scope>NUCLEOTIDE SEQUENCE [LARGE SCALE GENOMIC DNA]</scope>
    <source>
        <strain evidence="2 3">CY13W</strain>
    </source>
</reference>
<sequence>MIRLCLNSACARQLFSRLPYCPYCGTIQQTTTAARSDAVAPPAGGVDTPAAASTELASSGTRPVPRPGQSTAAQLAPPLAPQTPIEQPARAGARPLAAPARWLAAALVLLAAAIYLAAPAWPETGYVAVACDAPAASELTILLDLPAPLEPSTRAEVLVRLSRALDAEQSGVRRISVFSTRARHGDVATPVVSACAAPTMLGSLLGARGLAPQLKAQLLGKIESQLAVQDSAAALTQVVADLSVSQYLRAPQNTLLVFSDLIDKSARFNLFSCDNSQDVIHHYRASHAGAVERPAFRNTAVDLNAVPDPGISPATARCRKAFWQWYFSDAEGPGAQLAMNFLPGRLKKKN</sequence>
<feature type="region of interest" description="Disordered" evidence="1">
    <location>
        <begin position="38"/>
        <end position="91"/>
    </location>
</feature>
<dbReference type="Proteomes" id="UP000478090">
    <property type="component" value="Unassembled WGS sequence"/>
</dbReference>
<feature type="compositionally biased region" description="Low complexity" evidence="1">
    <location>
        <begin position="71"/>
        <end position="91"/>
    </location>
</feature>
<keyword evidence="3" id="KW-1185">Reference proteome</keyword>
<organism evidence="2 3">
    <name type="scientific">Duganella qianjiadongensis</name>
    <dbReference type="NCBI Taxonomy" id="2692176"/>
    <lineage>
        <taxon>Bacteria</taxon>
        <taxon>Pseudomonadati</taxon>
        <taxon>Pseudomonadota</taxon>
        <taxon>Betaproteobacteria</taxon>
        <taxon>Burkholderiales</taxon>
        <taxon>Oxalobacteraceae</taxon>
        <taxon>Telluria group</taxon>
        <taxon>Duganella</taxon>
    </lineage>
</organism>
<accession>A0ABW9VQ88</accession>
<dbReference type="RefSeq" id="WP_161039939.1">
    <property type="nucleotide sequence ID" value="NZ_WWCM01000010.1"/>
</dbReference>
<proteinExistence type="predicted"/>
<protein>
    <submittedName>
        <fullName evidence="2">Uncharacterized protein</fullName>
    </submittedName>
</protein>